<dbReference type="AlphaFoldDB" id="A0AAD3SKU4"/>
<evidence type="ECO:0000313" key="2">
    <source>
        <dbReference type="Proteomes" id="UP001279734"/>
    </source>
</evidence>
<accession>A0AAD3SKU4</accession>
<sequence>MAGLVKQKSWKDAAGVFDEMKHMIEFNLDSAMVLLVLLSTEFDGFSSVIVQQSPSLSLALSIIVHHV</sequence>
<dbReference type="EMBL" id="BSYO01000012">
    <property type="protein sequence ID" value="GMH12564.1"/>
    <property type="molecule type" value="Genomic_DNA"/>
</dbReference>
<proteinExistence type="predicted"/>
<reference evidence="1" key="1">
    <citation type="submission" date="2023-05" db="EMBL/GenBank/DDBJ databases">
        <title>Nepenthes gracilis genome sequencing.</title>
        <authorList>
            <person name="Fukushima K."/>
        </authorList>
    </citation>
    <scope>NUCLEOTIDE SEQUENCE</scope>
    <source>
        <strain evidence="1">SING2019-196</strain>
    </source>
</reference>
<gene>
    <name evidence="1" type="ORF">Nepgr_014405</name>
</gene>
<dbReference type="Proteomes" id="UP001279734">
    <property type="component" value="Unassembled WGS sequence"/>
</dbReference>
<name>A0AAD3SKU4_NEPGR</name>
<keyword evidence="2" id="KW-1185">Reference proteome</keyword>
<organism evidence="1 2">
    <name type="scientific">Nepenthes gracilis</name>
    <name type="common">Slender pitcher plant</name>
    <dbReference type="NCBI Taxonomy" id="150966"/>
    <lineage>
        <taxon>Eukaryota</taxon>
        <taxon>Viridiplantae</taxon>
        <taxon>Streptophyta</taxon>
        <taxon>Embryophyta</taxon>
        <taxon>Tracheophyta</taxon>
        <taxon>Spermatophyta</taxon>
        <taxon>Magnoliopsida</taxon>
        <taxon>eudicotyledons</taxon>
        <taxon>Gunneridae</taxon>
        <taxon>Pentapetalae</taxon>
        <taxon>Caryophyllales</taxon>
        <taxon>Nepenthaceae</taxon>
        <taxon>Nepenthes</taxon>
    </lineage>
</organism>
<evidence type="ECO:0000313" key="1">
    <source>
        <dbReference type="EMBL" id="GMH12564.1"/>
    </source>
</evidence>
<protein>
    <submittedName>
        <fullName evidence="1">Uncharacterized protein</fullName>
    </submittedName>
</protein>
<comment type="caution">
    <text evidence="1">The sequence shown here is derived from an EMBL/GenBank/DDBJ whole genome shotgun (WGS) entry which is preliminary data.</text>
</comment>